<dbReference type="EMBL" id="VSLA01000013">
    <property type="protein sequence ID" value="TYC85949.1"/>
    <property type="molecule type" value="Genomic_DNA"/>
</dbReference>
<keyword evidence="1" id="KW-0808">Transferase</keyword>
<dbReference type="AlphaFoldDB" id="A0A5D0WP36"/>
<dbReference type="InterPro" id="IPR008884">
    <property type="entry name" value="TylF_MeTrfase"/>
</dbReference>
<name>A0A5D0WP36_9FIRM</name>
<protein>
    <submittedName>
        <fullName evidence="1">Class I SAM-dependent methyltransferase</fullName>
    </submittedName>
</protein>
<dbReference type="PANTHER" id="PTHR40036:SF1">
    <property type="entry name" value="MACROCIN O-METHYLTRANSFERASE"/>
    <property type="match status" value="1"/>
</dbReference>
<gene>
    <name evidence="1" type="ORF">FXB42_08775</name>
</gene>
<reference evidence="1 2" key="1">
    <citation type="submission" date="2019-08" db="EMBL/GenBank/DDBJ databases">
        <title>Isolation and enrichment of carboxydotrophic bacteria from anaerobic sludge for the production of bio-based chemicals from syngas.</title>
        <authorList>
            <person name="Antares A.L."/>
            <person name="Moreira J."/>
            <person name="Diender M."/>
            <person name="Parshina S.N."/>
            <person name="Stams A.J.M."/>
            <person name="Alves M."/>
            <person name="Alves J.I."/>
            <person name="Sousa D.Z."/>
        </authorList>
    </citation>
    <scope>NUCLEOTIDE SEQUENCE [LARGE SCALE GENOMIC DNA]</scope>
    <source>
        <strain evidence="1 2">JM</strain>
    </source>
</reference>
<proteinExistence type="predicted"/>
<dbReference type="GO" id="GO:0008168">
    <property type="term" value="F:methyltransferase activity"/>
    <property type="evidence" value="ECO:0007669"/>
    <property type="project" value="UniProtKB-KW"/>
</dbReference>
<dbReference type="GO" id="GO:0032259">
    <property type="term" value="P:methylation"/>
    <property type="evidence" value="ECO:0007669"/>
    <property type="project" value="UniProtKB-KW"/>
</dbReference>
<organism evidence="1 2">
    <name type="scientific">Acetobacterium wieringae</name>
    <dbReference type="NCBI Taxonomy" id="52694"/>
    <lineage>
        <taxon>Bacteria</taxon>
        <taxon>Bacillati</taxon>
        <taxon>Bacillota</taxon>
        <taxon>Clostridia</taxon>
        <taxon>Eubacteriales</taxon>
        <taxon>Eubacteriaceae</taxon>
        <taxon>Acetobacterium</taxon>
    </lineage>
</organism>
<dbReference type="RefSeq" id="WP_148637492.1">
    <property type="nucleotide sequence ID" value="NZ_VSLA01000013.1"/>
</dbReference>
<comment type="caution">
    <text evidence="1">The sequence shown here is derived from an EMBL/GenBank/DDBJ whole genome shotgun (WGS) entry which is preliminary data.</text>
</comment>
<dbReference type="InterPro" id="IPR029063">
    <property type="entry name" value="SAM-dependent_MTases_sf"/>
</dbReference>
<evidence type="ECO:0000313" key="1">
    <source>
        <dbReference type="EMBL" id="TYC85949.1"/>
    </source>
</evidence>
<dbReference type="Pfam" id="PF05711">
    <property type="entry name" value="TylF"/>
    <property type="match status" value="1"/>
</dbReference>
<evidence type="ECO:0000313" key="2">
    <source>
        <dbReference type="Proteomes" id="UP000322619"/>
    </source>
</evidence>
<dbReference type="Proteomes" id="UP000322619">
    <property type="component" value="Unassembled WGS sequence"/>
</dbReference>
<dbReference type="Gene3D" id="3.40.50.150">
    <property type="entry name" value="Vaccinia Virus protein VP39"/>
    <property type="match status" value="1"/>
</dbReference>
<dbReference type="SUPFAM" id="SSF53335">
    <property type="entry name" value="S-adenosyl-L-methionine-dependent methyltransferases"/>
    <property type="match status" value="1"/>
</dbReference>
<dbReference type="PANTHER" id="PTHR40036">
    <property type="entry name" value="MACROCIN O-METHYLTRANSFERASE"/>
    <property type="match status" value="1"/>
</dbReference>
<accession>A0A5D0WP36</accession>
<keyword evidence="1" id="KW-0489">Methyltransferase</keyword>
<sequence>MSNERKVINNFEKYVRRQDLARFMARYELFKLIKSTKGSIIECGVHQGGGLMGWAKLSSNLEPYAIHRKVIGFDTFEGFVEINEKDESSFKNKELKKGGFSTETDVYTELMSLIAEYDENRYLNQFSKIELIKGDAIQTIPEYLKNNQHLIIALLFLDFDLYEPTKTALEYFVSRVPKGGIIAFDEINENINPPAVLGRIG</sequence>